<proteinExistence type="predicted"/>
<sequence>MLASVGSSGSTSGASSNSSASSPHPDPAAAIFDPHRLPRRRAAPFPAAGGGKEGSYGTRRRCGAMAAYGEDGEAPSPPPGPGGGVNVFANDGSFLELFKRKMEELPTHSGAQDIGAPAGRGASSEPPDSSRKRRPPFSGKLGVFGASSPCGTGGPGVGSPPRRGGGGGAQCVS</sequence>
<dbReference type="GO" id="GO:0008408">
    <property type="term" value="F:3'-5' exonuclease activity"/>
    <property type="evidence" value="ECO:0007669"/>
    <property type="project" value="InterPro"/>
</dbReference>
<evidence type="ECO:0000313" key="3">
    <source>
        <dbReference type="Proteomes" id="UP000694423"/>
    </source>
</evidence>
<feature type="compositionally biased region" description="Basic and acidic residues" evidence="1">
    <location>
        <begin position="97"/>
        <end position="106"/>
    </location>
</feature>
<dbReference type="InterPro" id="IPR038838">
    <property type="entry name" value="TRIR"/>
</dbReference>
<accession>A0A8C4JNS0</accession>
<keyword evidence="3" id="KW-1185">Reference proteome</keyword>
<reference evidence="2" key="1">
    <citation type="submission" date="2025-08" db="UniProtKB">
        <authorList>
            <consortium name="Ensembl"/>
        </authorList>
    </citation>
    <scope>IDENTIFICATION</scope>
</reference>
<dbReference type="Proteomes" id="UP000694423">
    <property type="component" value="Unplaced"/>
</dbReference>
<reference evidence="2" key="2">
    <citation type="submission" date="2025-09" db="UniProtKB">
        <authorList>
            <consortium name="Ensembl"/>
        </authorList>
    </citation>
    <scope>IDENTIFICATION</scope>
</reference>
<dbReference type="AlphaFoldDB" id="A0A8C4JNS0"/>
<dbReference type="PANTHER" id="PTHR34753:SF1">
    <property type="entry name" value="TELOMERASE RNA COMPONENT INTERACTING RNASE"/>
    <property type="match status" value="1"/>
</dbReference>
<feature type="region of interest" description="Disordered" evidence="1">
    <location>
        <begin position="1"/>
        <end position="173"/>
    </location>
</feature>
<name>A0A8C4JNS0_DRONO</name>
<dbReference type="GO" id="GO:0008409">
    <property type="term" value="F:5'-3' exonuclease activity"/>
    <property type="evidence" value="ECO:0007669"/>
    <property type="project" value="InterPro"/>
</dbReference>
<organism evidence="2 3">
    <name type="scientific">Dromaius novaehollandiae</name>
    <name type="common">Emu</name>
    <dbReference type="NCBI Taxonomy" id="8790"/>
    <lineage>
        <taxon>Eukaryota</taxon>
        <taxon>Metazoa</taxon>
        <taxon>Chordata</taxon>
        <taxon>Craniata</taxon>
        <taxon>Vertebrata</taxon>
        <taxon>Euteleostomi</taxon>
        <taxon>Archelosauria</taxon>
        <taxon>Archosauria</taxon>
        <taxon>Dinosauria</taxon>
        <taxon>Saurischia</taxon>
        <taxon>Theropoda</taxon>
        <taxon>Coelurosauria</taxon>
        <taxon>Aves</taxon>
        <taxon>Palaeognathae</taxon>
        <taxon>Casuariiformes</taxon>
        <taxon>Dromaiidae</taxon>
        <taxon>Dromaius</taxon>
    </lineage>
</organism>
<feature type="compositionally biased region" description="Low complexity" evidence="1">
    <location>
        <begin position="1"/>
        <end position="30"/>
    </location>
</feature>
<dbReference type="Ensembl" id="ENSDNVT00000013949.1">
    <property type="protein sequence ID" value="ENSDNVP00000011579.1"/>
    <property type="gene ID" value="ENSDNVG00000008159.1"/>
</dbReference>
<protein>
    <submittedName>
        <fullName evidence="2">Uncharacterized protein</fullName>
    </submittedName>
</protein>
<evidence type="ECO:0000313" key="2">
    <source>
        <dbReference type="Ensembl" id="ENSDNVP00000011579.1"/>
    </source>
</evidence>
<evidence type="ECO:0000256" key="1">
    <source>
        <dbReference type="SAM" id="MobiDB-lite"/>
    </source>
</evidence>
<dbReference type="PANTHER" id="PTHR34753">
    <property type="entry name" value="TELOMERASE RNA COMPONENT INTERACTING RNASE"/>
    <property type="match status" value="1"/>
</dbReference>
<feature type="compositionally biased region" description="Gly residues" evidence="1">
    <location>
        <begin position="151"/>
        <end position="173"/>
    </location>
</feature>